<feature type="compositionally biased region" description="Polar residues" evidence="1">
    <location>
        <begin position="196"/>
        <end position="211"/>
    </location>
</feature>
<feature type="compositionally biased region" description="Low complexity" evidence="1">
    <location>
        <begin position="346"/>
        <end position="357"/>
    </location>
</feature>
<feature type="compositionally biased region" description="Polar residues" evidence="1">
    <location>
        <begin position="148"/>
        <end position="163"/>
    </location>
</feature>
<comment type="caution">
    <text evidence="2">The sequence shown here is derived from an EMBL/GenBank/DDBJ whole genome shotgun (WGS) entry which is preliminary data.</text>
</comment>
<sequence length="524" mass="56433">MEHSQEQLTKLRLSPMPPDNERDHEHDRSYSPPLSARFPQPPPLSLRDQGTLANKRLSLSSSISSGSSSKQPFVDKGPSTHQDISSIEAGDSISSISMHDLPSDDGSASEDDVLTTTNYPVPFRHRPPSLNLRSGKHLLASQHLLPSPLQTSGMTLSPQTPAISHTPPTPQSPAFGQPTSADATLPPSISRLKGRFSSTAGRPAHSTTVNIDLSGPSAPDTPIEPSTPATSSTMNAMPLTPSSQSTFVSPTPTYPTQLRPQSPPEATVEFPTQVQFPRSSDSPLDDIYTPTDDPLLLHRELRSARSRSASHKKRLNSSKPSTPVRSPTFPLEGENVEDETVAVLPRSRSSSNISVSVAERAAGRRAVTGPPPSAFRGPPPRAGSPDIEDLLESTPRPRRRGSSASRMSASTSVSSFGSTRSRSASRPRKGRKSGTSVKTLESRRRASEGQFRNRDESQFAELERELEGLGSDDELVGYAGRRERFGSGYDFEASRSLTASEDELIMEDDGSASDSSLDIHTPLP</sequence>
<feature type="compositionally biased region" description="Polar residues" evidence="1">
    <location>
        <begin position="227"/>
        <end position="260"/>
    </location>
</feature>
<feature type="compositionally biased region" description="Polar residues" evidence="1">
    <location>
        <begin position="172"/>
        <end position="182"/>
    </location>
</feature>
<accession>A0ABR3FLS8</accession>
<evidence type="ECO:0000256" key="1">
    <source>
        <dbReference type="SAM" id="MobiDB-lite"/>
    </source>
</evidence>
<feature type="compositionally biased region" description="Basic residues" evidence="1">
    <location>
        <begin position="423"/>
        <end position="432"/>
    </location>
</feature>
<gene>
    <name evidence="2" type="ORF">V5O48_005927</name>
</gene>
<evidence type="ECO:0000313" key="2">
    <source>
        <dbReference type="EMBL" id="KAL0576046.1"/>
    </source>
</evidence>
<feature type="compositionally biased region" description="Basic residues" evidence="1">
    <location>
        <begin position="304"/>
        <end position="316"/>
    </location>
</feature>
<proteinExistence type="predicted"/>
<dbReference type="Proteomes" id="UP001465976">
    <property type="component" value="Unassembled WGS sequence"/>
</dbReference>
<feature type="compositionally biased region" description="Polar residues" evidence="1">
    <location>
        <begin position="270"/>
        <end position="282"/>
    </location>
</feature>
<keyword evidence="3" id="KW-1185">Reference proteome</keyword>
<organism evidence="2 3">
    <name type="scientific">Marasmius crinis-equi</name>
    <dbReference type="NCBI Taxonomy" id="585013"/>
    <lineage>
        <taxon>Eukaryota</taxon>
        <taxon>Fungi</taxon>
        <taxon>Dikarya</taxon>
        <taxon>Basidiomycota</taxon>
        <taxon>Agaricomycotina</taxon>
        <taxon>Agaricomycetes</taxon>
        <taxon>Agaricomycetidae</taxon>
        <taxon>Agaricales</taxon>
        <taxon>Marasmiineae</taxon>
        <taxon>Marasmiaceae</taxon>
        <taxon>Marasmius</taxon>
    </lineage>
</organism>
<reference evidence="2 3" key="1">
    <citation type="submission" date="2024-02" db="EMBL/GenBank/DDBJ databases">
        <title>A draft genome for the cacao thread blight pathogen Marasmius crinis-equi.</title>
        <authorList>
            <person name="Cohen S.P."/>
            <person name="Baruah I.K."/>
            <person name="Amoako-Attah I."/>
            <person name="Bukari Y."/>
            <person name="Meinhardt L.W."/>
            <person name="Bailey B.A."/>
        </authorList>
    </citation>
    <scope>NUCLEOTIDE SEQUENCE [LARGE SCALE GENOMIC DNA]</scope>
    <source>
        <strain evidence="2 3">GH-76</strain>
    </source>
</reference>
<name>A0ABR3FLS8_9AGAR</name>
<dbReference type="EMBL" id="JBAHYK010000251">
    <property type="protein sequence ID" value="KAL0576046.1"/>
    <property type="molecule type" value="Genomic_DNA"/>
</dbReference>
<feature type="compositionally biased region" description="Basic and acidic residues" evidence="1">
    <location>
        <begin position="19"/>
        <end position="29"/>
    </location>
</feature>
<feature type="compositionally biased region" description="Basic and acidic residues" evidence="1">
    <location>
        <begin position="440"/>
        <end position="467"/>
    </location>
</feature>
<feature type="compositionally biased region" description="Low complexity" evidence="1">
    <location>
        <begin position="57"/>
        <end position="69"/>
    </location>
</feature>
<feature type="compositionally biased region" description="Acidic residues" evidence="1">
    <location>
        <begin position="500"/>
        <end position="511"/>
    </location>
</feature>
<protein>
    <submittedName>
        <fullName evidence="2">Uncharacterized protein</fullName>
    </submittedName>
</protein>
<feature type="compositionally biased region" description="Pro residues" evidence="1">
    <location>
        <begin position="369"/>
        <end position="382"/>
    </location>
</feature>
<feature type="compositionally biased region" description="Low complexity" evidence="1">
    <location>
        <begin position="402"/>
        <end position="422"/>
    </location>
</feature>
<evidence type="ECO:0000313" key="3">
    <source>
        <dbReference type="Proteomes" id="UP001465976"/>
    </source>
</evidence>
<feature type="region of interest" description="Disordered" evidence="1">
    <location>
        <begin position="148"/>
        <end position="477"/>
    </location>
</feature>
<feature type="region of interest" description="Disordered" evidence="1">
    <location>
        <begin position="1"/>
        <end position="132"/>
    </location>
</feature>
<feature type="region of interest" description="Disordered" evidence="1">
    <location>
        <begin position="500"/>
        <end position="524"/>
    </location>
</feature>